<evidence type="ECO:0000256" key="1">
    <source>
        <dbReference type="SAM" id="MobiDB-lite"/>
    </source>
</evidence>
<feature type="non-terminal residue" evidence="2">
    <location>
        <position position="170"/>
    </location>
</feature>
<protein>
    <submittedName>
        <fullName evidence="2">Uncharacterized protein</fullName>
    </submittedName>
</protein>
<evidence type="ECO:0000313" key="2">
    <source>
        <dbReference type="EMBL" id="CAA9567582.1"/>
    </source>
</evidence>
<name>A0A6J4V449_9BACT</name>
<feature type="non-terminal residue" evidence="2">
    <location>
        <position position="1"/>
    </location>
</feature>
<proteinExistence type="predicted"/>
<gene>
    <name evidence="2" type="ORF">AVDCRST_MAG19-2420</name>
</gene>
<dbReference type="AlphaFoldDB" id="A0A6J4V449"/>
<reference evidence="2" key="1">
    <citation type="submission" date="2020-02" db="EMBL/GenBank/DDBJ databases">
        <authorList>
            <person name="Meier V. D."/>
        </authorList>
    </citation>
    <scope>NUCLEOTIDE SEQUENCE</scope>
    <source>
        <strain evidence="2">AVDCRST_MAG19</strain>
    </source>
</reference>
<organism evidence="2">
    <name type="scientific">uncultured Thermomicrobiales bacterium</name>
    <dbReference type="NCBI Taxonomy" id="1645740"/>
    <lineage>
        <taxon>Bacteria</taxon>
        <taxon>Pseudomonadati</taxon>
        <taxon>Thermomicrobiota</taxon>
        <taxon>Thermomicrobia</taxon>
        <taxon>Thermomicrobiales</taxon>
        <taxon>environmental samples</taxon>
    </lineage>
</organism>
<feature type="region of interest" description="Disordered" evidence="1">
    <location>
        <begin position="62"/>
        <end position="111"/>
    </location>
</feature>
<accession>A0A6J4V449</accession>
<sequence>GRRGDALVGDDRAGLHRGRDVCAEALVGQMGVPARLRRRDRARLQPGRDRPRLPLFSRLPARRRGARAVPRRPPPAGDVARGGARLPPGRLGPRLARRRAAPLPPPDQRRLRLPRLPRRPLLRRHRAGAARPLRPARGAFLAGPGNAPCVPRPAQRLGGAPDRCVRAGGV</sequence>
<feature type="compositionally biased region" description="Low complexity" evidence="1">
    <location>
        <begin position="77"/>
        <end position="94"/>
    </location>
</feature>
<dbReference type="EMBL" id="CADCWL010000116">
    <property type="protein sequence ID" value="CAA9567582.1"/>
    <property type="molecule type" value="Genomic_DNA"/>
</dbReference>